<dbReference type="RefSeq" id="XP_007738136.1">
    <property type="nucleotide sequence ID" value="XM_007739946.1"/>
</dbReference>
<feature type="compositionally biased region" description="Basic and acidic residues" evidence="1">
    <location>
        <begin position="222"/>
        <end position="231"/>
    </location>
</feature>
<sequence>MEREYKDAEAALKLITEVANEPRIEHPSRPPSISSTAIPERRNPILGTLRPPQRPIYERCTSSPIVPMIATCKTPAGPPDITARELSTEELKRNYSCDNVWHFKDQPLPPMPQMTGFGRYRRAVNAPAQWQLDQLHHNMHDVGAVIVNHLGDCPPAGLDPEMWREYRAHHSRTSSIGSSHSSSSGPGQVAAMEYFDTVTGTRVSRGFCPSNASSAASSLREGSGHYRRDSAMSKASMASPGNDADAKHNRRPSRVSPYQHTSMTSMSPLTAISETQEACNNASRKIEKACEFQDGEIPENAVASDEDDELDWSDMLVVGGAGNVSNLTKRLERNSSSKAVPSAKLTLTRQRTNSQERLKSHAPKRAGPERSKTIKAVTRPTQRRVQLQRKQSATGEAVHTVVALQTERETKRQLAKAKGSSILRPRGDQGGLPDGKQWSEEKTDSAVPQQTMEEIKHDHHISVTPSPTQVAEYGVLLQQSDTSDDTLFAGDTSETKELPLRGKRERSRTVCRIPPSGSPSPVAQMNGDETMKK</sequence>
<feature type="region of interest" description="Disordered" evidence="1">
    <location>
        <begin position="483"/>
        <end position="533"/>
    </location>
</feature>
<accession>W9XKX1</accession>
<dbReference type="HOGENOM" id="CLU_036624_0_0_1"/>
<feature type="region of interest" description="Disordered" evidence="1">
    <location>
        <begin position="407"/>
        <end position="467"/>
    </location>
</feature>
<dbReference type="EMBL" id="AMGY01000010">
    <property type="protein sequence ID" value="EXJ77626.1"/>
    <property type="molecule type" value="Genomic_DNA"/>
</dbReference>
<evidence type="ECO:0000313" key="2">
    <source>
        <dbReference type="EMBL" id="EXJ77626.1"/>
    </source>
</evidence>
<feature type="region of interest" description="Disordered" evidence="1">
    <location>
        <begin position="20"/>
        <end position="53"/>
    </location>
</feature>
<feature type="compositionally biased region" description="Polar residues" evidence="1">
    <location>
        <begin position="256"/>
        <end position="265"/>
    </location>
</feature>
<gene>
    <name evidence="2" type="ORF">A1O3_09854</name>
</gene>
<feature type="compositionally biased region" description="Basic and acidic residues" evidence="1">
    <location>
        <begin position="493"/>
        <end position="502"/>
    </location>
</feature>
<evidence type="ECO:0000313" key="3">
    <source>
        <dbReference type="Proteomes" id="UP000019478"/>
    </source>
</evidence>
<feature type="region of interest" description="Disordered" evidence="1">
    <location>
        <begin position="330"/>
        <end position="383"/>
    </location>
</feature>
<dbReference type="GeneID" id="19173936"/>
<keyword evidence="3" id="KW-1185">Reference proteome</keyword>
<feature type="region of interest" description="Disordered" evidence="1">
    <location>
        <begin position="206"/>
        <end position="265"/>
    </location>
</feature>
<dbReference type="eggNOG" id="ENOG502T3UA">
    <property type="taxonomic scope" value="Eukaryota"/>
</dbReference>
<protein>
    <submittedName>
        <fullName evidence="2">Uncharacterized protein</fullName>
    </submittedName>
</protein>
<proteinExistence type="predicted"/>
<dbReference type="OrthoDB" id="4160901at2759"/>
<reference evidence="2 3" key="1">
    <citation type="submission" date="2013-03" db="EMBL/GenBank/DDBJ databases">
        <title>The Genome Sequence of Capronia epimyces CBS 606.96.</title>
        <authorList>
            <consortium name="The Broad Institute Genomics Platform"/>
            <person name="Cuomo C."/>
            <person name="de Hoog S."/>
            <person name="Gorbushina A."/>
            <person name="Walker B."/>
            <person name="Young S.K."/>
            <person name="Zeng Q."/>
            <person name="Gargeya S."/>
            <person name="Fitzgerald M."/>
            <person name="Haas B."/>
            <person name="Abouelleil A."/>
            <person name="Allen A.W."/>
            <person name="Alvarado L."/>
            <person name="Arachchi H.M."/>
            <person name="Berlin A.M."/>
            <person name="Chapman S.B."/>
            <person name="Gainer-Dewar J."/>
            <person name="Goldberg J."/>
            <person name="Griggs A."/>
            <person name="Gujja S."/>
            <person name="Hansen M."/>
            <person name="Howarth C."/>
            <person name="Imamovic A."/>
            <person name="Ireland A."/>
            <person name="Larimer J."/>
            <person name="McCowan C."/>
            <person name="Murphy C."/>
            <person name="Pearson M."/>
            <person name="Poon T.W."/>
            <person name="Priest M."/>
            <person name="Roberts A."/>
            <person name="Saif S."/>
            <person name="Shea T."/>
            <person name="Sisk P."/>
            <person name="Sykes S."/>
            <person name="Wortman J."/>
            <person name="Nusbaum C."/>
            <person name="Birren B."/>
        </authorList>
    </citation>
    <scope>NUCLEOTIDE SEQUENCE [LARGE SCALE GENOMIC DNA]</scope>
    <source>
        <strain evidence="2 3">CBS 606.96</strain>
    </source>
</reference>
<dbReference type="Proteomes" id="UP000019478">
    <property type="component" value="Unassembled WGS sequence"/>
</dbReference>
<feature type="compositionally biased region" description="Polar residues" evidence="1">
    <location>
        <begin position="336"/>
        <end position="353"/>
    </location>
</feature>
<comment type="caution">
    <text evidence="2">The sequence shown here is derived from an EMBL/GenBank/DDBJ whole genome shotgun (WGS) entry which is preliminary data.</text>
</comment>
<dbReference type="STRING" id="1182542.W9XKX1"/>
<evidence type="ECO:0000256" key="1">
    <source>
        <dbReference type="SAM" id="MobiDB-lite"/>
    </source>
</evidence>
<name>W9XKX1_9EURO</name>
<organism evidence="2 3">
    <name type="scientific">Capronia epimyces CBS 606.96</name>
    <dbReference type="NCBI Taxonomy" id="1182542"/>
    <lineage>
        <taxon>Eukaryota</taxon>
        <taxon>Fungi</taxon>
        <taxon>Dikarya</taxon>
        <taxon>Ascomycota</taxon>
        <taxon>Pezizomycotina</taxon>
        <taxon>Eurotiomycetes</taxon>
        <taxon>Chaetothyriomycetidae</taxon>
        <taxon>Chaetothyriales</taxon>
        <taxon>Herpotrichiellaceae</taxon>
        <taxon>Capronia</taxon>
    </lineage>
</organism>
<dbReference type="AlphaFoldDB" id="W9XKX1"/>